<keyword evidence="2" id="KW-0812">Transmembrane</keyword>
<dbReference type="AlphaFoldDB" id="A0A5N0UPI9"/>
<evidence type="ECO:0000256" key="1">
    <source>
        <dbReference type="SAM" id="MobiDB-lite"/>
    </source>
</evidence>
<feature type="region of interest" description="Disordered" evidence="1">
    <location>
        <begin position="64"/>
        <end position="83"/>
    </location>
</feature>
<evidence type="ECO:0000313" key="3">
    <source>
        <dbReference type="EMBL" id="KAA9150302.1"/>
    </source>
</evidence>
<protein>
    <recommendedName>
        <fullName evidence="5">DUF4383 domain-containing protein</fullName>
    </recommendedName>
</protein>
<reference evidence="3" key="1">
    <citation type="submission" date="2019-09" db="EMBL/GenBank/DDBJ databases">
        <authorList>
            <person name="Teo W.F.A."/>
            <person name="Duangmal K."/>
        </authorList>
    </citation>
    <scope>NUCLEOTIDE SEQUENCE [LARGE SCALE GENOMIC DNA]</scope>
    <source>
        <strain evidence="3">K81G1</strain>
    </source>
</reference>
<evidence type="ECO:0000313" key="4">
    <source>
        <dbReference type="Proteomes" id="UP000319769"/>
    </source>
</evidence>
<dbReference type="Proteomes" id="UP000319769">
    <property type="component" value="Unassembled WGS sequence"/>
</dbReference>
<proteinExistence type="predicted"/>
<name>A0A5N0UPI9_9PSEU</name>
<organism evidence="3 4">
    <name type="scientific">Amycolatopsis acidicola</name>
    <dbReference type="NCBI Taxonomy" id="2596893"/>
    <lineage>
        <taxon>Bacteria</taxon>
        <taxon>Bacillati</taxon>
        <taxon>Actinomycetota</taxon>
        <taxon>Actinomycetes</taxon>
        <taxon>Pseudonocardiales</taxon>
        <taxon>Pseudonocardiaceae</taxon>
        <taxon>Amycolatopsis</taxon>
    </lineage>
</organism>
<evidence type="ECO:0008006" key="5">
    <source>
        <dbReference type="Google" id="ProtNLM"/>
    </source>
</evidence>
<dbReference type="EMBL" id="VMNW02000120">
    <property type="protein sequence ID" value="KAA9150302.1"/>
    <property type="molecule type" value="Genomic_DNA"/>
</dbReference>
<feature type="transmembrane region" description="Helical" evidence="2">
    <location>
        <begin position="37"/>
        <end position="61"/>
    </location>
</feature>
<accession>A0A5N0UPI9</accession>
<dbReference type="OrthoDB" id="3625230at2"/>
<keyword evidence="2" id="KW-1133">Transmembrane helix</keyword>
<sequence>MQAKSRTTSPVQLAALVIGVVYFVLGVAGFFTGRDVLWFSSGPVLDLLHTAIGLGAVMGLYHTRRPTSGRTGESRDIAAHRAP</sequence>
<feature type="compositionally biased region" description="Basic and acidic residues" evidence="1">
    <location>
        <begin position="72"/>
        <end position="83"/>
    </location>
</feature>
<comment type="caution">
    <text evidence="3">The sequence shown here is derived from an EMBL/GenBank/DDBJ whole genome shotgun (WGS) entry which is preliminary data.</text>
</comment>
<evidence type="ECO:0000256" key="2">
    <source>
        <dbReference type="SAM" id="Phobius"/>
    </source>
</evidence>
<dbReference type="RefSeq" id="WP_144758120.1">
    <property type="nucleotide sequence ID" value="NZ_VMNW02000120.1"/>
</dbReference>
<gene>
    <name evidence="3" type="ORF">FPZ12_041405</name>
</gene>
<keyword evidence="2" id="KW-0472">Membrane</keyword>
<keyword evidence="4" id="KW-1185">Reference proteome</keyword>
<feature type="transmembrane region" description="Helical" evidence="2">
    <location>
        <begin position="12"/>
        <end position="31"/>
    </location>
</feature>